<feature type="compositionally biased region" description="Polar residues" evidence="5">
    <location>
        <begin position="16"/>
        <end position="33"/>
    </location>
</feature>
<accession>A0A5B8M567</accession>
<dbReference type="PROSITE" id="PS51935">
    <property type="entry name" value="NLPC_P60"/>
    <property type="match status" value="1"/>
</dbReference>
<dbReference type="KEGG" id="huw:FPZ11_08160"/>
<feature type="domain" description="NlpC/P60" evidence="7">
    <location>
        <begin position="193"/>
        <end position="307"/>
    </location>
</feature>
<dbReference type="RefSeq" id="WP_146319902.1">
    <property type="nucleotide sequence ID" value="NZ_CP042305.1"/>
</dbReference>
<dbReference type="Pfam" id="PF00877">
    <property type="entry name" value="NLPC_P60"/>
    <property type="match status" value="1"/>
</dbReference>
<sequence length="307" mass="31871">MAALGTGGLPEDHDPSTSSKANDSLSETTATSRRSLRNVERAATHRVGPTVTATTRSVATRSAGAESTAKPAPRKRRLRPLANLAVMAIAGGLVATIAIPAYAFNPATTNQAKFGTTALDSLKKANSQSVSVSGAIDGPAASGDTFTATTEQQLADKKAEAERAAAAAQMEAYASSYDGPSAADYLANPPYPNFSLAQVFSVAQKYIGTPYVYGGDTPAGFDCSGYVMFVYAQFGISLPHSASAQGAMGTRISIQDAQPGDVVIMLGGAHDGFYAGNGNILDAPDVGRTISERPIWTDDYYIVRFGI</sequence>
<evidence type="ECO:0000256" key="4">
    <source>
        <dbReference type="ARBA" id="ARBA00022807"/>
    </source>
</evidence>
<dbReference type="SUPFAM" id="SSF54001">
    <property type="entry name" value="Cysteine proteinases"/>
    <property type="match status" value="1"/>
</dbReference>
<keyword evidence="2" id="KW-0645">Protease</keyword>
<evidence type="ECO:0000313" key="9">
    <source>
        <dbReference type="Proteomes" id="UP000320216"/>
    </source>
</evidence>
<feature type="region of interest" description="Disordered" evidence="5">
    <location>
        <begin position="1"/>
        <end position="76"/>
    </location>
</feature>
<keyword evidence="3" id="KW-0378">Hydrolase</keyword>
<keyword evidence="4" id="KW-0788">Thiol protease</keyword>
<feature type="compositionally biased region" description="Low complexity" evidence="5">
    <location>
        <begin position="50"/>
        <end position="63"/>
    </location>
</feature>
<dbReference type="InterPro" id="IPR051202">
    <property type="entry name" value="Peptidase_C40"/>
</dbReference>
<comment type="similarity">
    <text evidence="1">Belongs to the peptidase C40 family.</text>
</comment>
<dbReference type="PANTHER" id="PTHR47053:SF1">
    <property type="entry name" value="MUREIN DD-ENDOPEPTIDASE MEPH-RELATED"/>
    <property type="match status" value="1"/>
</dbReference>
<dbReference type="Proteomes" id="UP000320216">
    <property type="component" value="Chromosome"/>
</dbReference>
<dbReference type="GO" id="GO:0008234">
    <property type="term" value="F:cysteine-type peptidase activity"/>
    <property type="evidence" value="ECO:0007669"/>
    <property type="project" value="UniProtKB-KW"/>
</dbReference>
<dbReference type="AlphaFoldDB" id="A0A5B8M567"/>
<evidence type="ECO:0000256" key="3">
    <source>
        <dbReference type="ARBA" id="ARBA00022801"/>
    </source>
</evidence>
<keyword evidence="6" id="KW-0472">Membrane</keyword>
<keyword evidence="6" id="KW-1133">Transmembrane helix</keyword>
<evidence type="ECO:0000256" key="6">
    <source>
        <dbReference type="SAM" id="Phobius"/>
    </source>
</evidence>
<reference evidence="8 9" key="1">
    <citation type="submission" date="2019-07" db="EMBL/GenBank/DDBJ databases">
        <title>Full genome sequence of Humibacter sp. WJ7-1.</title>
        <authorList>
            <person name="Im W.-T."/>
        </authorList>
    </citation>
    <scope>NUCLEOTIDE SEQUENCE [LARGE SCALE GENOMIC DNA]</scope>
    <source>
        <strain evidence="8 9">WJ7-1</strain>
    </source>
</reference>
<keyword evidence="9" id="KW-1185">Reference proteome</keyword>
<organism evidence="8 9">
    <name type="scientific">Humibacter ginsenosidimutans</name>
    <dbReference type="NCBI Taxonomy" id="2599293"/>
    <lineage>
        <taxon>Bacteria</taxon>
        <taxon>Bacillati</taxon>
        <taxon>Actinomycetota</taxon>
        <taxon>Actinomycetes</taxon>
        <taxon>Micrococcales</taxon>
        <taxon>Microbacteriaceae</taxon>
        <taxon>Humibacter</taxon>
    </lineage>
</organism>
<gene>
    <name evidence="8" type="ORF">FPZ11_08160</name>
</gene>
<dbReference type="PANTHER" id="PTHR47053">
    <property type="entry name" value="MUREIN DD-ENDOPEPTIDASE MEPH-RELATED"/>
    <property type="match status" value="1"/>
</dbReference>
<dbReference type="EMBL" id="CP042305">
    <property type="protein sequence ID" value="QDZ14732.1"/>
    <property type="molecule type" value="Genomic_DNA"/>
</dbReference>
<dbReference type="InterPro" id="IPR000064">
    <property type="entry name" value="NLP_P60_dom"/>
</dbReference>
<dbReference type="InterPro" id="IPR038765">
    <property type="entry name" value="Papain-like_cys_pep_sf"/>
</dbReference>
<name>A0A5B8M567_9MICO</name>
<evidence type="ECO:0000256" key="5">
    <source>
        <dbReference type="SAM" id="MobiDB-lite"/>
    </source>
</evidence>
<dbReference type="GO" id="GO:0006508">
    <property type="term" value="P:proteolysis"/>
    <property type="evidence" value="ECO:0007669"/>
    <property type="project" value="UniProtKB-KW"/>
</dbReference>
<evidence type="ECO:0000256" key="2">
    <source>
        <dbReference type="ARBA" id="ARBA00022670"/>
    </source>
</evidence>
<keyword evidence="6" id="KW-0812">Transmembrane</keyword>
<dbReference type="Gene3D" id="3.90.1720.10">
    <property type="entry name" value="endopeptidase domain like (from Nostoc punctiforme)"/>
    <property type="match status" value="1"/>
</dbReference>
<proteinExistence type="inferred from homology"/>
<feature type="transmembrane region" description="Helical" evidence="6">
    <location>
        <begin position="81"/>
        <end position="104"/>
    </location>
</feature>
<evidence type="ECO:0000259" key="7">
    <source>
        <dbReference type="PROSITE" id="PS51935"/>
    </source>
</evidence>
<protein>
    <submittedName>
        <fullName evidence="8">Peptidoglycan endopeptidase</fullName>
    </submittedName>
</protein>
<dbReference type="OrthoDB" id="9815778at2"/>
<evidence type="ECO:0000256" key="1">
    <source>
        <dbReference type="ARBA" id="ARBA00007074"/>
    </source>
</evidence>
<evidence type="ECO:0000313" key="8">
    <source>
        <dbReference type="EMBL" id="QDZ14732.1"/>
    </source>
</evidence>